<organism evidence="1 2">
    <name type="scientific">Winogradskyella eximia</name>
    <dbReference type="NCBI Taxonomy" id="262006"/>
    <lineage>
        <taxon>Bacteria</taxon>
        <taxon>Pseudomonadati</taxon>
        <taxon>Bacteroidota</taxon>
        <taxon>Flavobacteriia</taxon>
        <taxon>Flavobacteriales</taxon>
        <taxon>Flavobacteriaceae</taxon>
        <taxon>Winogradskyella</taxon>
    </lineage>
</organism>
<evidence type="ECO:0000313" key="1">
    <source>
        <dbReference type="EMBL" id="RED44044.1"/>
    </source>
</evidence>
<name>A0A3D9H3H1_9FLAO</name>
<dbReference type="EMBL" id="QRDV01000004">
    <property type="protein sequence ID" value="RED44044.1"/>
    <property type="molecule type" value="Genomic_DNA"/>
</dbReference>
<dbReference type="RefSeq" id="WP_115817445.1">
    <property type="nucleotide sequence ID" value="NZ_QRDV01000004.1"/>
</dbReference>
<protein>
    <submittedName>
        <fullName evidence="1">Uncharacterized protein</fullName>
    </submittedName>
</protein>
<dbReference type="AlphaFoldDB" id="A0A3D9H3H1"/>
<dbReference type="Proteomes" id="UP000256980">
    <property type="component" value="Unassembled WGS sequence"/>
</dbReference>
<gene>
    <name evidence="1" type="ORF">DFQ10_104237</name>
</gene>
<accession>A0A3D9H3H1</accession>
<reference evidence="1 2" key="1">
    <citation type="submission" date="2018-07" db="EMBL/GenBank/DDBJ databases">
        <title>Genomic Encyclopedia of Type Strains, Phase III (KMG-III): the genomes of soil and plant-associated and newly described type strains.</title>
        <authorList>
            <person name="Whitman W."/>
        </authorList>
    </citation>
    <scope>NUCLEOTIDE SEQUENCE [LARGE SCALE GENOMIC DNA]</scope>
    <source>
        <strain evidence="1 2">CECT 7946</strain>
    </source>
</reference>
<comment type="caution">
    <text evidence="1">The sequence shown here is derived from an EMBL/GenBank/DDBJ whole genome shotgun (WGS) entry which is preliminary data.</text>
</comment>
<sequence>MKQYVKFTIKDSDNNKTTDFSYVPNSFGEIELRKLTDKLNILIIHFENLDLVRENLDDEADEFLDDPISIMLANYPININELSELELDLKDGWTDDMLFTMVTFRDGESINNNKIAIKKDGNGAFDVIWTGSYSTWNTDRSDRFLELNIKAKLKTEIVTPLCENDEVIIETFDKKL</sequence>
<proteinExistence type="predicted"/>
<keyword evidence="2" id="KW-1185">Reference proteome</keyword>
<evidence type="ECO:0000313" key="2">
    <source>
        <dbReference type="Proteomes" id="UP000256980"/>
    </source>
</evidence>